<dbReference type="PANTHER" id="PTHR43877">
    <property type="entry name" value="AMINOALKYLPHOSPHONATE N-ACETYLTRANSFERASE-RELATED-RELATED"/>
    <property type="match status" value="1"/>
</dbReference>
<dbReference type="CDD" id="cd04301">
    <property type="entry name" value="NAT_SF"/>
    <property type="match status" value="1"/>
</dbReference>
<dbReference type="Pfam" id="PF00583">
    <property type="entry name" value="Acetyltransf_1"/>
    <property type="match status" value="1"/>
</dbReference>
<keyword evidence="1 4" id="KW-0808">Transferase</keyword>
<proteinExistence type="predicted"/>
<dbReference type="SUPFAM" id="SSF55729">
    <property type="entry name" value="Acyl-CoA N-acyltransferases (Nat)"/>
    <property type="match status" value="1"/>
</dbReference>
<dbReference type="InterPro" id="IPR000182">
    <property type="entry name" value="GNAT_dom"/>
</dbReference>
<evidence type="ECO:0000313" key="5">
    <source>
        <dbReference type="Proteomes" id="UP000192917"/>
    </source>
</evidence>
<dbReference type="InterPro" id="IPR050832">
    <property type="entry name" value="Bact_Acetyltransf"/>
</dbReference>
<dbReference type="InterPro" id="IPR016181">
    <property type="entry name" value="Acyl_CoA_acyltransferase"/>
</dbReference>
<accession>A0A1Y6CML7</accession>
<dbReference type="EMBL" id="FWZX01000036">
    <property type="protein sequence ID" value="SMF77187.1"/>
    <property type="molecule type" value="Genomic_DNA"/>
</dbReference>
<gene>
    <name evidence="4" type="ORF">SAMN05428998_13643</name>
</gene>
<evidence type="ECO:0000256" key="2">
    <source>
        <dbReference type="ARBA" id="ARBA00023315"/>
    </source>
</evidence>
<dbReference type="Proteomes" id="UP000192917">
    <property type="component" value="Unassembled WGS sequence"/>
</dbReference>
<evidence type="ECO:0000313" key="4">
    <source>
        <dbReference type="EMBL" id="SMF77187.1"/>
    </source>
</evidence>
<dbReference type="RefSeq" id="WP_085126010.1">
    <property type="nucleotide sequence ID" value="NZ_FWZX01000036.1"/>
</dbReference>
<dbReference type="Gene3D" id="3.40.630.30">
    <property type="match status" value="1"/>
</dbReference>
<dbReference type="PROSITE" id="PS51186">
    <property type="entry name" value="GNAT"/>
    <property type="match status" value="1"/>
</dbReference>
<evidence type="ECO:0000256" key="1">
    <source>
        <dbReference type="ARBA" id="ARBA00022679"/>
    </source>
</evidence>
<dbReference type="GO" id="GO:0016747">
    <property type="term" value="F:acyltransferase activity, transferring groups other than amino-acyl groups"/>
    <property type="evidence" value="ECO:0007669"/>
    <property type="project" value="InterPro"/>
</dbReference>
<evidence type="ECO:0000259" key="3">
    <source>
        <dbReference type="PROSITE" id="PS51186"/>
    </source>
</evidence>
<dbReference type="PANTHER" id="PTHR43877:SF2">
    <property type="entry name" value="AMINOALKYLPHOSPHONATE N-ACETYLTRANSFERASE-RELATED"/>
    <property type="match status" value="1"/>
</dbReference>
<keyword evidence="5" id="KW-1185">Reference proteome</keyword>
<feature type="domain" description="N-acetyltransferase" evidence="3">
    <location>
        <begin position="2"/>
        <end position="150"/>
    </location>
</feature>
<dbReference type="AlphaFoldDB" id="A0A1Y6CML7"/>
<organism evidence="4 5">
    <name type="scientific">Tistlia consotensis USBA 355</name>
    <dbReference type="NCBI Taxonomy" id="560819"/>
    <lineage>
        <taxon>Bacteria</taxon>
        <taxon>Pseudomonadati</taxon>
        <taxon>Pseudomonadota</taxon>
        <taxon>Alphaproteobacteria</taxon>
        <taxon>Rhodospirillales</taxon>
        <taxon>Rhodovibrionaceae</taxon>
        <taxon>Tistlia</taxon>
    </lineage>
</organism>
<sequence>MEEIRQAGDADRAEIQALVEAAYAIYLPRMGRRPGPMDDDYAARIAAGQAWVVRDEAGRLLALLVLERQPGFLLVDNVAVAEAGRGRGLARRLLDFAEAEARRLGYPEMQLYTHRTMTENQAIYRHLGWELTRWATEKGFERAYFRKAVA</sequence>
<name>A0A1Y6CML7_9PROT</name>
<keyword evidence="2" id="KW-0012">Acyltransferase</keyword>
<reference evidence="4 5" key="1">
    <citation type="submission" date="2017-04" db="EMBL/GenBank/DDBJ databases">
        <authorList>
            <person name="Afonso C.L."/>
            <person name="Miller P.J."/>
            <person name="Scott M.A."/>
            <person name="Spackman E."/>
            <person name="Goraichik I."/>
            <person name="Dimitrov K.M."/>
            <person name="Suarez D.L."/>
            <person name="Swayne D.E."/>
        </authorList>
    </citation>
    <scope>NUCLEOTIDE SEQUENCE [LARGE SCALE GENOMIC DNA]</scope>
    <source>
        <strain evidence="4 5">USBA 355</strain>
    </source>
</reference>
<protein>
    <submittedName>
        <fullName evidence="4">Acetyltransferase (GNAT) family protein</fullName>
    </submittedName>
</protein>
<dbReference type="STRING" id="560819.SAMN05428998_13643"/>